<gene>
    <name evidence="2" type="ORF">MPNT_400012</name>
</gene>
<name>A0A8J2FSY5_9BACT</name>
<proteinExistence type="predicted"/>
<organism evidence="2 3">
    <name type="scientific">Candidatus Methylacidithermus pantelleriae</name>
    <dbReference type="NCBI Taxonomy" id="2744239"/>
    <lineage>
        <taxon>Bacteria</taxon>
        <taxon>Pseudomonadati</taxon>
        <taxon>Verrucomicrobiota</taxon>
        <taxon>Methylacidiphilae</taxon>
        <taxon>Methylacidiphilales</taxon>
        <taxon>Methylacidiphilaceae</taxon>
        <taxon>Candidatus Methylacidithermus</taxon>
    </lineage>
</organism>
<dbReference type="AlphaFoldDB" id="A0A8J2FSY5"/>
<evidence type="ECO:0000313" key="3">
    <source>
        <dbReference type="Proteomes" id="UP000663859"/>
    </source>
</evidence>
<feature type="region of interest" description="Disordered" evidence="1">
    <location>
        <begin position="68"/>
        <end position="99"/>
    </location>
</feature>
<evidence type="ECO:0000256" key="1">
    <source>
        <dbReference type="SAM" id="MobiDB-lite"/>
    </source>
</evidence>
<sequence>MTSTLRDSALGPRDRFARTSENRFGLLLVLATEIESDRADSHALTEALRFGQGETILVHINAQRSGKAACHQRKQVASQRSPTPATPSGRGGSGSSSADPFGFRTSFRLLVGAVTIRLAERAWRIAS</sequence>
<protein>
    <submittedName>
        <fullName evidence="2">Uncharacterized protein</fullName>
    </submittedName>
</protein>
<dbReference type="Proteomes" id="UP000663859">
    <property type="component" value="Unassembled WGS sequence"/>
</dbReference>
<keyword evidence="3" id="KW-1185">Reference proteome</keyword>
<accession>A0A8J2FSY5</accession>
<evidence type="ECO:0000313" key="2">
    <source>
        <dbReference type="EMBL" id="CAF0701683.1"/>
    </source>
</evidence>
<comment type="caution">
    <text evidence="2">The sequence shown here is derived from an EMBL/GenBank/DDBJ whole genome shotgun (WGS) entry which is preliminary data.</text>
</comment>
<reference evidence="2" key="1">
    <citation type="submission" date="2021-02" db="EMBL/GenBank/DDBJ databases">
        <authorList>
            <person name="Cremers G."/>
            <person name="Picone N."/>
        </authorList>
    </citation>
    <scope>NUCLEOTIDE SEQUENCE</scope>
    <source>
        <strain evidence="2">PQ17</strain>
    </source>
</reference>
<dbReference type="EMBL" id="CAJNOB010000035">
    <property type="protein sequence ID" value="CAF0701683.1"/>
    <property type="molecule type" value="Genomic_DNA"/>
</dbReference>